<dbReference type="FunFam" id="2.20.25.20:FF:000001">
    <property type="entry name" value="Casein kinase II subunit beta"/>
    <property type="match status" value="1"/>
</dbReference>
<dbReference type="KEGG" id="tva:5464900"/>
<reference evidence="4" key="2">
    <citation type="journal article" date="2007" name="Science">
        <title>Draft genome sequence of the sexually transmitted pathogen Trichomonas vaginalis.</title>
        <authorList>
            <person name="Carlton J.M."/>
            <person name="Hirt R.P."/>
            <person name="Silva J.C."/>
            <person name="Delcher A.L."/>
            <person name="Schatz M."/>
            <person name="Zhao Q."/>
            <person name="Wortman J.R."/>
            <person name="Bidwell S.L."/>
            <person name="Alsmark U.C.M."/>
            <person name="Besteiro S."/>
            <person name="Sicheritz-Ponten T."/>
            <person name="Noel C.J."/>
            <person name="Dacks J.B."/>
            <person name="Foster P.G."/>
            <person name="Simillion C."/>
            <person name="Van de Peer Y."/>
            <person name="Miranda-Saavedra D."/>
            <person name="Barton G.J."/>
            <person name="Westrop G.D."/>
            <person name="Mueller S."/>
            <person name="Dessi D."/>
            <person name="Fiori P.L."/>
            <person name="Ren Q."/>
            <person name="Paulsen I."/>
            <person name="Zhang H."/>
            <person name="Bastida-Corcuera F.D."/>
            <person name="Simoes-Barbosa A."/>
            <person name="Brown M.T."/>
            <person name="Hayes R.D."/>
            <person name="Mukherjee M."/>
            <person name="Okumura C.Y."/>
            <person name="Schneider R."/>
            <person name="Smith A.J."/>
            <person name="Vanacova S."/>
            <person name="Villalvazo M."/>
            <person name="Haas B.J."/>
            <person name="Pertea M."/>
            <person name="Feldblyum T.V."/>
            <person name="Utterback T.R."/>
            <person name="Shu C.L."/>
            <person name="Osoegawa K."/>
            <person name="de Jong P.J."/>
            <person name="Hrdy I."/>
            <person name="Horvathova L."/>
            <person name="Zubacova Z."/>
            <person name="Dolezal P."/>
            <person name="Malik S.B."/>
            <person name="Logsdon J.M. Jr."/>
            <person name="Henze K."/>
            <person name="Gupta A."/>
            <person name="Wang C.C."/>
            <person name="Dunne R.L."/>
            <person name="Upcroft J.A."/>
            <person name="Upcroft P."/>
            <person name="White O."/>
            <person name="Salzberg S.L."/>
            <person name="Tang P."/>
            <person name="Chiu C.-H."/>
            <person name="Lee Y.-S."/>
            <person name="Embley T.M."/>
            <person name="Coombs G.H."/>
            <person name="Mottram J.C."/>
            <person name="Tachezy J."/>
            <person name="Fraser-Liggett C.M."/>
            <person name="Johnson P.J."/>
        </authorList>
    </citation>
    <scope>NUCLEOTIDE SEQUENCE [LARGE SCALE GENOMIC DNA]</scope>
    <source>
        <strain evidence="4">G3</strain>
    </source>
</reference>
<dbReference type="InterPro" id="IPR000704">
    <property type="entry name" value="Casein_kinase_II_reg-sub"/>
</dbReference>
<accession>A2DJH4</accession>
<dbReference type="EMBL" id="DS113208">
    <property type="protein sequence ID" value="EAY19374.1"/>
    <property type="molecule type" value="Genomic_DNA"/>
</dbReference>
<dbReference type="OrthoDB" id="3971593at2759"/>
<dbReference type="PROSITE" id="PS01101">
    <property type="entry name" value="CK2_BETA"/>
    <property type="match status" value="1"/>
</dbReference>
<feature type="region of interest" description="Disordered" evidence="3">
    <location>
        <begin position="221"/>
        <end position="243"/>
    </location>
</feature>
<dbReference type="RefSeq" id="XP_001580360.1">
    <property type="nucleotide sequence ID" value="XM_001580310.1"/>
</dbReference>
<dbReference type="STRING" id="5722.A2DJH4"/>
<dbReference type="Gene3D" id="1.10.1820.10">
    <property type="entry name" value="protein kinase ck2 holoenzyme, chain C, domain 1"/>
    <property type="match status" value="1"/>
</dbReference>
<evidence type="ECO:0000256" key="3">
    <source>
        <dbReference type="SAM" id="MobiDB-lite"/>
    </source>
</evidence>
<proteinExistence type="inferred from homology"/>
<comment type="subunit">
    <text evidence="2">Tetramer of two alpha and two beta subunits.</text>
</comment>
<dbReference type="GO" id="GO:0005956">
    <property type="term" value="C:protein kinase CK2 complex"/>
    <property type="evidence" value="ECO:0000318"/>
    <property type="project" value="GO_Central"/>
</dbReference>
<dbReference type="Proteomes" id="UP000001542">
    <property type="component" value="Unassembled WGS sequence"/>
</dbReference>
<dbReference type="InterPro" id="IPR035991">
    <property type="entry name" value="Casein_kinase_II_beta-like"/>
</dbReference>
<keyword evidence="5" id="KW-1185">Reference proteome</keyword>
<dbReference type="Pfam" id="PF01214">
    <property type="entry name" value="CK_II_beta"/>
    <property type="match status" value="1"/>
</dbReference>
<dbReference type="VEuPathDB" id="TrichDB:TVAGG3_1036440"/>
<dbReference type="InParanoid" id="A2DJH4"/>
<dbReference type="GO" id="GO:0019887">
    <property type="term" value="F:protein kinase regulator activity"/>
    <property type="evidence" value="ECO:0000318"/>
    <property type="project" value="GO_Central"/>
</dbReference>
<reference evidence="4" key="1">
    <citation type="submission" date="2006-10" db="EMBL/GenBank/DDBJ databases">
        <authorList>
            <person name="Amadeo P."/>
            <person name="Zhao Q."/>
            <person name="Wortman J."/>
            <person name="Fraser-Liggett C."/>
            <person name="Carlton J."/>
        </authorList>
    </citation>
    <scope>NUCLEOTIDE SEQUENCE</scope>
    <source>
        <strain evidence="4">G3</strain>
    </source>
</reference>
<evidence type="ECO:0000313" key="5">
    <source>
        <dbReference type="Proteomes" id="UP000001542"/>
    </source>
</evidence>
<dbReference type="Gene3D" id="2.20.25.20">
    <property type="match status" value="1"/>
</dbReference>
<evidence type="ECO:0000313" key="4">
    <source>
        <dbReference type="EMBL" id="EAY19374.1"/>
    </source>
</evidence>
<name>A2DJH4_TRIV3</name>
<evidence type="ECO:0000256" key="2">
    <source>
        <dbReference type="RuleBase" id="RU361268"/>
    </source>
</evidence>
<dbReference type="PANTHER" id="PTHR11740:SF0">
    <property type="entry name" value="CASEIN KINASE II SUBUNIT BETA"/>
    <property type="match status" value="1"/>
</dbReference>
<dbReference type="GO" id="GO:0005737">
    <property type="term" value="C:cytoplasm"/>
    <property type="evidence" value="ECO:0000318"/>
    <property type="project" value="GO_Central"/>
</dbReference>
<dbReference type="SMR" id="A2DJH4"/>
<dbReference type="OMA" id="FGFSVYH"/>
<gene>
    <name evidence="4" type="ORF">TVAG_100900</name>
</gene>
<dbReference type="eggNOG" id="KOG3092">
    <property type="taxonomic scope" value="Eukaryota"/>
</dbReference>
<organism evidence="4 5">
    <name type="scientific">Trichomonas vaginalis (strain ATCC PRA-98 / G3)</name>
    <dbReference type="NCBI Taxonomy" id="412133"/>
    <lineage>
        <taxon>Eukaryota</taxon>
        <taxon>Metamonada</taxon>
        <taxon>Parabasalia</taxon>
        <taxon>Trichomonadida</taxon>
        <taxon>Trichomonadidae</taxon>
        <taxon>Trichomonas</taxon>
    </lineage>
</organism>
<sequence length="243" mass="28226">MSSSRRAPRTVQVDGFTIFLGPQKSCPPYIKPWIKQFCSQPVNNWFVEIDPTWAADWFNQYGIKELFEDFDDAIELITDNKGKEWASYNEEDAIAINQQALRIYGMLHARWISQPKGMELMKQKYDQEIFGKCPRMGCNDTPLLPMGTTFTLRRHSVKLFCPCCRDIYKAPTYPVIDGAYFGPAFPHMFLSEYTKCDKTNNFKPFIQKAFGFTIRRPPKSKPLPHLSNIQEVDILETPEDEEE</sequence>
<dbReference type="VEuPathDB" id="TrichDB:TVAG_100900"/>
<dbReference type="AlphaFoldDB" id="A2DJH4"/>
<comment type="similarity">
    <text evidence="1 2">Belongs to the casein kinase 2 subunit beta family.</text>
</comment>
<dbReference type="FunFam" id="1.10.1820.10:FF:000006">
    <property type="entry name" value="Casein kinase II subunit beta"/>
    <property type="match status" value="1"/>
</dbReference>
<dbReference type="InterPro" id="IPR016149">
    <property type="entry name" value="Casein_kin_II_reg-sub_N"/>
</dbReference>
<dbReference type="SMART" id="SM01085">
    <property type="entry name" value="CK_II_beta"/>
    <property type="match status" value="1"/>
</dbReference>
<evidence type="ECO:0000256" key="1">
    <source>
        <dbReference type="ARBA" id="ARBA00006941"/>
    </source>
</evidence>
<dbReference type="PANTHER" id="PTHR11740">
    <property type="entry name" value="CASEIN KINASE II SUBUNIT BETA"/>
    <property type="match status" value="1"/>
</dbReference>
<protein>
    <recommendedName>
        <fullName evidence="2">Casein kinase II subunit beta</fullName>
        <shortName evidence="2">CK II beta</shortName>
    </recommendedName>
</protein>
<dbReference type="PRINTS" id="PR00472">
    <property type="entry name" value="CASNKINASEII"/>
</dbReference>
<feature type="compositionally biased region" description="Acidic residues" evidence="3">
    <location>
        <begin position="233"/>
        <end position="243"/>
    </location>
</feature>
<dbReference type="SUPFAM" id="SSF57798">
    <property type="entry name" value="Casein kinase II beta subunit"/>
    <property type="match status" value="1"/>
</dbReference>